<dbReference type="EMBL" id="BPLR01002723">
    <property type="protein sequence ID" value="GIX77137.1"/>
    <property type="molecule type" value="Genomic_DNA"/>
</dbReference>
<dbReference type="Proteomes" id="UP001054945">
    <property type="component" value="Unassembled WGS sequence"/>
</dbReference>
<protein>
    <submittedName>
        <fullName evidence="1">Uncharacterized protein</fullName>
    </submittedName>
</protein>
<comment type="caution">
    <text evidence="1">The sequence shown here is derived from an EMBL/GenBank/DDBJ whole genome shotgun (WGS) entry which is preliminary data.</text>
</comment>
<dbReference type="AlphaFoldDB" id="A0AAV4MX97"/>
<sequence>MYNKLGRWEVDFNGDRTVVTKHLKDMSTSIGAWPTPVRNVIHAQHPLLGHNNVCIYRHVQHRVSISMQRIPQDLSDAERSLLSLGHGDVAEPRSA</sequence>
<gene>
    <name evidence="1" type="ORF">CEXT_46361</name>
</gene>
<keyword evidence="2" id="KW-1185">Reference proteome</keyword>
<name>A0AAV4MX97_CAEEX</name>
<reference evidence="1 2" key="1">
    <citation type="submission" date="2021-06" db="EMBL/GenBank/DDBJ databases">
        <title>Caerostris extrusa draft genome.</title>
        <authorList>
            <person name="Kono N."/>
            <person name="Arakawa K."/>
        </authorList>
    </citation>
    <scope>NUCLEOTIDE SEQUENCE [LARGE SCALE GENOMIC DNA]</scope>
</reference>
<accession>A0AAV4MX97</accession>
<proteinExistence type="predicted"/>
<evidence type="ECO:0000313" key="2">
    <source>
        <dbReference type="Proteomes" id="UP001054945"/>
    </source>
</evidence>
<evidence type="ECO:0000313" key="1">
    <source>
        <dbReference type="EMBL" id="GIX77137.1"/>
    </source>
</evidence>
<organism evidence="1 2">
    <name type="scientific">Caerostris extrusa</name>
    <name type="common">Bark spider</name>
    <name type="synonym">Caerostris bankana</name>
    <dbReference type="NCBI Taxonomy" id="172846"/>
    <lineage>
        <taxon>Eukaryota</taxon>
        <taxon>Metazoa</taxon>
        <taxon>Ecdysozoa</taxon>
        <taxon>Arthropoda</taxon>
        <taxon>Chelicerata</taxon>
        <taxon>Arachnida</taxon>
        <taxon>Araneae</taxon>
        <taxon>Araneomorphae</taxon>
        <taxon>Entelegynae</taxon>
        <taxon>Araneoidea</taxon>
        <taxon>Araneidae</taxon>
        <taxon>Caerostris</taxon>
    </lineage>
</organism>